<keyword evidence="2" id="KW-1185">Reference proteome</keyword>
<dbReference type="EMBL" id="CP144745">
    <property type="protein sequence ID" value="WVZ48853.1"/>
    <property type="molecule type" value="Genomic_DNA"/>
</dbReference>
<organism evidence="1 2">
    <name type="scientific">Paspalum notatum var. saurae</name>
    <dbReference type="NCBI Taxonomy" id="547442"/>
    <lineage>
        <taxon>Eukaryota</taxon>
        <taxon>Viridiplantae</taxon>
        <taxon>Streptophyta</taxon>
        <taxon>Embryophyta</taxon>
        <taxon>Tracheophyta</taxon>
        <taxon>Spermatophyta</taxon>
        <taxon>Magnoliopsida</taxon>
        <taxon>Liliopsida</taxon>
        <taxon>Poales</taxon>
        <taxon>Poaceae</taxon>
        <taxon>PACMAD clade</taxon>
        <taxon>Panicoideae</taxon>
        <taxon>Andropogonodae</taxon>
        <taxon>Paspaleae</taxon>
        <taxon>Paspalinae</taxon>
        <taxon>Paspalum</taxon>
    </lineage>
</organism>
<accession>A0AAQ3PK00</accession>
<name>A0AAQ3PK00_PASNO</name>
<dbReference type="PANTHER" id="PTHR36766:SF40">
    <property type="entry name" value="DISEASE RESISTANCE PROTEIN RGA3"/>
    <property type="match status" value="1"/>
</dbReference>
<reference evidence="1 2" key="1">
    <citation type="submission" date="2024-02" db="EMBL/GenBank/DDBJ databases">
        <title>High-quality chromosome-scale genome assembly of Pensacola bahiagrass (Paspalum notatum Flugge var. saurae).</title>
        <authorList>
            <person name="Vega J.M."/>
            <person name="Podio M."/>
            <person name="Orjuela J."/>
            <person name="Siena L.A."/>
            <person name="Pessino S.C."/>
            <person name="Combes M.C."/>
            <person name="Mariac C."/>
            <person name="Albertini E."/>
            <person name="Pupilli F."/>
            <person name="Ortiz J.P.A."/>
            <person name="Leblanc O."/>
        </authorList>
    </citation>
    <scope>NUCLEOTIDE SEQUENCE [LARGE SCALE GENOMIC DNA]</scope>
    <source>
        <strain evidence="1">R1</strain>
        <tissue evidence="1">Leaf</tissue>
    </source>
</reference>
<sequence length="270" mass="30248">MSQLGAGGHMTSLSTLLLRDVKVDGNIQAELEHHMSSLTKLSLDRCVGFFSQPPPSLRAPPEAAMWACFGHQLQSLAISSCNELVYWPEKEFQSLLSLRRLDIWSCDSLIGYAPPPDDHQQQRATSSSESQRSQLLLPRLEFLRIYGCGSLGQYLTIHKCERLSEVLSLPSSLSGQLDALRELTIWDCPELRSLESCMIQLPALEEFNLLDCKRLASLPSGPQDYPSLRRLIIKDCPGIKSLPRALRQRLEGLDQKYLDAHHHQGVCLDG</sequence>
<dbReference type="Gene3D" id="3.80.10.10">
    <property type="entry name" value="Ribonuclease Inhibitor"/>
    <property type="match status" value="2"/>
</dbReference>
<dbReference type="SUPFAM" id="SSF52047">
    <property type="entry name" value="RNI-like"/>
    <property type="match status" value="1"/>
</dbReference>
<gene>
    <name evidence="1" type="ORF">U9M48_000253</name>
</gene>
<evidence type="ECO:0000313" key="2">
    <source>
        <dbReference type="Proteomes" id="UP001341281"/>
    </source>
</evidence>
<dbReference type="InterPro" id="IPR032675">
    <property type="entry name" value="LRR_dom_sf"/>
</dbReference>
<proteinExistence type="predicted"/>
<dbReference type="AlphaFoldDB" id="A0AAQ3PK00"/>
<dbReference type="Proteomes" id="UP001341281">
    <property type="component" value="Chromosome 01"/>
</dbReference>
<protein>
    <submittedName>
        <fullName evidence="1">Uncharacterized protein</fullName>
    </submittedName>
</protein>
<dbReference type="PANTHER" id="PTHR36766">
    <property type="entry name" value="PLANT BROAD-SPECTRUM MILDEW RESISTANCE PROTEIN RPW8"/>
    <property type="match status" value="1"/>
</dbReference>
<evidence type="ECO:0000313" key="1">
    <source>
        <dbReference type="EMBL" id="WVZ48853.1"/>
    </source>
</evidence>